<evidence type="ECO:0000259" key="6">
    <source>
        <dbReference type="Pfam" id="PF13193"/>
    </source>
</evidence>
<comment type="similarity">
    <text evidence="1">Belongs to the ATP-dependent AMP-binding enzyme family.</text>
</comment>
<feature type="domain" description="AMP-binding enzyme C-terminal" evidence="6">
    <location>
        <begin position="419"/>
        <end position="495"/>
    </location>
</feature>
<dbReference type="InterPro" id="IPR020845">
    <property type="entry name" value="AMP-binding_CS"/>
</dbReference>
<dbReference type="GO" id="GO:0031956">
    <property type="term" value="F:medium-chain fatty acid-CoA ligase activity"/>
    <property type="evidence" value="ECO:0007669"/>
    <property type="project" value="TreeGrafter"/>
</dbReference>
<evidence type="ECO:0000313" key="8">
    <source>
        <dbReference type="Proteomes" id="UP000038010"/>
    </source>
</evidence>
<evidence type="ECO:0000256" key="4">
    <source>
        <dbReference type="ARBA" id="ARBA00022840"/>
    </source>
</evidence>
<dbReference type="Gene3D" id="3.40.50.12780">
    <property type="entry name" value="N-terminal domain of ligase-like"/>
    <property type="match status" value="1"/>
</dbReference>
<evidence type="ECO:0000313" key="7">
    <source>
        <dbReference type="EMBL" id="KPI41106.1"/>
    </source>
</evidence>
<feature type="domain" description="AMP-dependent synthetase/ligase" evidence="5">
    <location>
        <begin position="12"/>
        <end position="367"/>
    </location>
</feature>
<dbReference type="GeneID" id="28740153"/>
<dbReference type="InterPro" id="IPR025110">
    <property type="entry name" value="AMP-bd_C"/>
</dbReference>
<dbReference type="GO" id="GO:0005524">
    <property type="term" value="F:ATP binding"/>
    <property type="evidence" value="ECO:0007669"/>
    <property type="project" value="UniProtKB-KW"/>
</dbReference>
<dbReference type="SUPFAM" id="SSF56801">
    <property type="entry name" value="Acetyl-CoA synthetase-like"/>
    <property type="match status" value="1"/>
</dbReference>
<gene>
    <name evidence="7" type="ORF">AB675_7871</name>
</gene>
<evidence type="ECO:0000256" key="3">
    <source>
        <dbReference type="ARBA" id="ARBA00022741"/>
    </source>
</evidence>
<keyword evidence="2" id="KW-0436">Ligase</keyword>
<dbReference type="PANTHER" id="PTHR43201:SF5">
    <property type="entry name" value="MEDIUM-CHAIN ACYL-COA LIGASE ACSF2, MITOCHONDRIAL"/>
    <property type="match status" value="1"/>
</dbReference>
<comment type="caution">
    <text evidence="7">The sequence shown here is derived from an EMBL/GenBank/DDBJ whole genome shotgun (WGS) entry which is preliminary data.</text>
</comment>
<keyword evidence="3" id="KW-0547">Nucleotide-binding</keyword>
<dbReference type="PROSITE" id="PS00455">
    <property type="entry name" value="AMP_BINDING"/>
    <property type="match status" value="1"/>
</dbReference>
<reference evidence="7 8" key="1">
    <citation type="submission" date="2015-06" db="EMBL/GenBank/DDBJ databases">
        <title>Draft genome of the ant-associated black yeast Phialophora attae CBS 131958.</title>
        <authorList>
            <person name="Moreno L.F."/>
            <person name="Stielow B.J."/>
            <person name="de Hoog S."/>
            <person name="Vicente V.A."/>
            <person name="Weiss V.A."/>
            <person name="de Vries M."/>
            <person name="Cruz L.M."/>
            <person name="Souza E.M."/>
        </authorList>
    </citation>
    <scope>NUCLEOTIDE SEQUENCE [LARGE SCALE GENOMIC DNA]</scope>
    <source>
        <strain evidence="7 8">CBS 131958</strain>
    </source>
</reference>
<proteinExistence type="inferred from homology"/>
<dbReference type="Gene3D" id="3.30.300.30">
    <property type="match status" value="1"/>
</dbReference>
<dbReference type="InterPro" id="IPR045851">
    <property type="entry name" value="AMP-bd_C_sf"/>
</dbReference>
<dbReference type="Proteomes" id="UP000038010">
    <property type="component" value="Unassembled WGS sequence"/>
</dbReference>
<dbReference type="PANTHER" id="PTHR43201">
    <property type="entry name" value="ACYL-COA SYNTHETASE"/>
    <property type="match status" value="1"/>
</dbReference>
<protein>
    <submittedName>
        <fullName evidence="7">Putative peroxisomal-coenzyme A synthetase</fullName>
    </submittedName>
</protein>
<dbReference type="InterPro" id="IPR042099">
    <property type="entry name" value="ANL_N_sf"/>
</dbReference>
<dbReference type="GO" id="GO:0006631">
    <property type="term" value="P:fatty acid metabolic process"/>
    <property type="evidence" value="ECO:0007669"/>
    <property type="project" value="TreeGrafter"/>
</dbReference>
<dbReference type="VEuPathDB" id="FungiDB:AB675_7871"/>
<dbReference type="InterPro" id="IPR045310">
    <property type="entry name" value="Pcs60-like"/>
</dbReference>
<sequence>MASTLAGALKHQSEETAIIVPREPQALTVSHTQLGLDIRKFQQQLADLGIGHGDAVSIALLNSYEFVISFLATTNQRAIALPLNPQYKQDEFEFYISDLTSKLILVPKGVFSQDAPAVRAAKKFGAGVAECWLDGSTVILDVKQSRAERPAQAMLHPEPNDVALVLHTSGTTGRPKAVPLSHQNLTRTMLNVQHTYELTPSDRTYLVMPLFHVHGLLAGFLAPLMSRSSVIIPPRFSAKNFWRDFTTHKANWYTAVPTIHTILLRNDPPPTLPELRFVRSCSSPLPPKVMLELEAMVRAPVLEAYAMTEAAHQMCSNPLPHRGKRKAGTVGMGQGVEVRILDAQGKEVAQGKHGEVSVRGENVTKGYINNEKANAEAFTAEGFFRTGDQGYKDEDGYVVLTGRIKELINRGGEKISPIELDHVIASMPQVAEAVSFGMPSELFGEEVGIAVVPKAGNEAVSSADVVQFATKKVAGHKVPKRVWILKEIPKTATGKIQRRKVAETLLAKDTQPKL</sequence>
<dbReference type="STRING" id="1664694.A0A0N1H5N3"/>
<evidence type="ECO:0000256" key="2">
    <source>
        <dbReference type="ARBA" id="ARBA00022598"/>
    </source>
</evidence>
<accession>A0A0N1H5N3</accession>
<dbReference type="Pfam" id="PF00501">
    <property type="entry name" value="AMP-binding"/>
    <property type="match status" value="1"/>
</dbReference>
<dbReference type="RefSeq" id="XP_018001069.1">
    <property type="nucleotide sequence ID" value="XM_018148273.1"/>
</dbReference>
<organism evidence="7 8">
    <name type="scientific">Cyphellophora attinorum</name>
    <dbReference type="NCBI Taxonomy" id="1664694"/>
    <lineage>
        <taxon>Eukaryota</taxon>
        <taxon>Fungi</taxon>
        <taxon>Dikarya</taxon>
        <taxon>Ascomycota</taxon>
        <taxon>Pezizomycotina</taxon>
        <taxon>Eurotiomycetes</taxon>
        <taxon>Chaetothyriomycetidae</taxon>
        <taxon>Chaetothyriales</taxon>
        <taxon>Cyphellophoraceae</taxon>
        <taxon>Cyphellophora</taxon>
    </lineage>
</organism>
<name>A0A0N1H5N3_9EURO</name>
<evidence type="ECO:0000256" key="1">
    <source>
        <dbReference type="ARBA" id="ARBA00006432"/>
    </source>
</evidence>
<evidence type="ECO:0000259" key="5">
    <source>
        <dbReference type="Pfam" id="PF00501"/>
    </source>
</evidence>
<dbReference type="InterPro" id="IPR000873">
    <property type="entry name" value="AMP-dep_synth/lig_dom"/>
</dbReference>
<keyword evidence="8" id="KW-1185">Reference proteome</keyword>
<dbReference type="AlphaFoldDB" id="A0A0N1H5N3"/>
<dbReference type="OrthoDB" id="3633556at2759"/>
<dbReference type="Pfam" id="PF13193">
    <property type="entry name" value="AMP-binding_C"/>
    <property type="match status" value="1"/>
</dbReference>
<keyword evidence="4" id="KW-0067">ATP-binding</keyword>
<dbReference type="CDD" id="cd05926">
    <property type="entry name" value="FACL_fum10p_like"/>
    <property type="match status" value="1"/>
</dbReference>
<dbReference type="EMBL" id="LFJN01000010">
    <property type="protein sequence ID" value="KPI41106.1"/>
    <property type="molecule type" value="Genomic_DNA"/>
</dbReference>